<dbReference type="AlphaFoldDB" id="A0A9P5CKM4"/>
<protein>
    <recommendedName>
        <fullName evidence="3">DUF3835 domain-containing protein</fullName>
    </recommendedName>
</protein>
<proteinExistence type="predicted"/>
<dbReference type="SUPFAM" id="SSF46579">
    <property type="entry name" value="Prefoldin"/>
    <property type="match status" value="1"/>
</dbReference>
<dbReference type="Pfam" id="PF13758">
    <property type="entry name" value="Prefoldin_3"/>
    <property type="match status" value="1"/>
</dbReference>
<dbReference type="GO" id="GO:0019212">
    <property type="term" value="F:phosphatase inhibitor activity"/>
    <property type="evidence" value="ECO:0007669"/>
    <property type="project" value="TreeGrafter"/>
</dbReference>
<feature type="region of interest" description="Disordered" evidence="2">
    <location>
        <begin position="573"/>
        <end position="597"/>
    </location>
</feature>
<dbReference type="OrthoDB" id="21413at2759"/>
<keyword evidence="1" id="KW-0175">Coiled coil</keyword>
<dbReference type="PANTHER" id="PTHR15111">
    <property type="entry name" value="RNA POLYMERASE II SUBUNIT 5-MEDIATING PROTEIN NNX3"/>
    <property type="match status" value="1"/>
</dbReference>
<feature type="region of interest" description="Disordered" evidence="2">
    <location>
        <begin position="453"/>
        <end position="498"/>
    </location>
</feature>
<evidence type="ECO:0000256" key="2">
    <source>
        <dbReference type="SAM" id="MobiDB-lite"/>
    </source>
</evidence>
<dbReference type="GO" id="GO:0003682">
    <property type="term" value="F:chromatin binding"/>
    <property type="evidence" value="ECO:0007669"/>
    <property type="project" value="TreeGrafter"/>
</dbReference>
<feature type="compositionally biased region" description="Basic and acidic residues" evidence="2">
    <location>
        <begin position="178"/>
        <end position="191"/>
    </location>
</feature>
<feature type="region of interest" description="Disordered" evidence="2">
    <location>
        <begin position="420"/>
        <end position="439"/>
    </location>
</feature>
<dbReference type="InterPro" id="IPR039553">
    <property type="entry name" value="Prefoldin-like"/>
</dbReference>
<evidence type="ECO:0000313" key="4">
    <source>
        <dbReference type="EMBL" id="KAF3762213.1"/>
    </source>
</evidence>
<comment type="caution">
    <text evidence="4">The sequence shown here is derived from an EMBL/GenBank/DDBJ whole genome shotgun (WGS) entry which is preliminary data.</text>
</comment>
<dbReference type="EMBL" id="MU032350">
    <property type="protein sequence ID" value="KAF3762213.1"/>
    <property type="molecule type" value="Genomic_DNA"/>
</dbReference>
<dbReference type="RefSeq" id="XP_040773192.1">
    <property type="nucleotide sequence ID" value="XM_040922290.1"/>
</dbReference>
<feature type="region of interest" description="Disordered" evidence="2">
    <location>
        <begin position="293"/>
        <end position="330"/>
    </location>
</feature>
<feature type="compositionally biased region" description="Basic residues" evidence="2">
    <location>
        <begin position="585"/>
        <end position="597"/>
    </location>
</feature>
<evidence type="ECO:0000256" key="1">
    <source>
        <dbReference type="SAM" id="Coils"/>
    </source>
</evidence>
<feature type="compositionally biased region" description="Basic and acidic residues" evidence="2">
    <location>
        <begin position="350"/>
        <end position="381"/>
    </location>
</feature>
<evidence type="ECO:0000259" key="3">
    <source>
        <dbReference type="Pfam" id="PF12927"/>
    </source>
</evidence>
<reference evidence="4" key="1">
    <citation type="journal article" date="2020" name="Phytopathology">
        <title>Genome sequence of the chestnut blight fungus Cryphonectria parasitica EP155: A fundamental resource for an archetypical invasive plant pathogen.</title>
        <authorList>
            <person name="Crouch J.A."/>
            <person name="Dawe A."/>
            <person name="Aerts A."/>
            <person name="Barry K."/>
            <person name="Churchill A.C.L."/>
            <person name="Grimwood J."/>
            <person name="Hillman B."/>
            <person name="Milgroom M.G."/>
            <person name="Pangilinan J."/>
            <person name="Smith M."/>
            <person name="Salamov A."/>
            <person name="Schmutz J."/>
            <person name="Yadav J."/>
            <person name="Grigoriev I.V."/>
            <person name="Nuss D."/>
        </authorList>
    </citation>
    <scope>NUCLEOTIDE SEQUENCE</scope>
    <source>
        <strain evidence="4">EP155</strain>
    </source>
</reference>
<name>A0A9P5CKM4_CRYP1</name>
<feature type="compositionally biased region" description="Polar residues" evidence="2">
    <location>
        <begin position="392"/>
        <end position="401"/>
    </location>
</feature>
<evidence type="ECO:0000313" key="5">
    <source>
        <dbReference type="Proteomes" id="UP000803844"/>
    </source>
</evidence>
<gene>
    <name evidence="4" type="ORF">M406DRAFT_347411</name>
</gene>
<dbReference type="Proteomes" id="UP000803844">
    <property type="component" value="Unassembled WGS sequence"/>
</dbReference>
<feature type="compositionally biased region" description="Basic and acidic residues" evidence="2">
    <location>
        <begin position="236"/>
        <end position="248"/>
    </location>
</feature>
<dbReference type="Pfam" id="PF12927">
    <property type="entry name" value="DUF3835"/>
    <property type="match status" value="1"/>
</dbReference>
<sequence length="597" mass="67106">MTAIKDHFIDLERHRRQLEDNVTKLQTALQHWRMSDAEYEQLKDEVEAIPEPASRDDLERIREEFDGEVVTDKEVEELFGKSNEKPPAQIINLLSRRIDYVSKNIETLEKQVEAAEEKLAAATIVVNPDVRDEEGLPITDIIEQLDDDDNVTTYRLQRPGDLQPQIQEALAKAGIKELPEGGEKTESRDEENAPVDGKSQPESEVLHQSPPSPAVKKGVSFTEDTKAGHDPATSEEQPKTRTAQRLEEIMEQAQQQAAPLDNPVIPQNESAEDAALRREMLRYGMEEIAPIVAELEIDEEGESDFDDAYEDEDDDDDYDEEDEDEHGRYKYRVVGDDYRARMEELQKKLGFKTTRELETGDELQHNEEEERAEGRVPDEGIARIAVQPPPQAQSAMKSENQAADAKPAKKEVRFASALDVAESDSMNDPPATVPEPEQPFVDPMKAMIVERSPAPQPAAPVSTEPKKLSRFKKAKTARGTNALPIRQAPIAPKGPAEAPTWFLGQEDVRTAPTGPEGKTLAGTVLERDTPAEVREPDEFDAALLHQEAATEYHRMRNRMILKDGGFMKDKEAPIEYPEEEESGKRVSRFKAARLARQ</sequence>
<feature type="domain" description="DUF3835" evidence="3">
    <location>
        <begin position="520"/>
        <end position="594"/>
    </location>
</feature>
<feature type="region of interest" description="Disordered" evidence="2">
    <location>
        <begin position="178"/>
        <end position="266"/>
    </location>
</feature>
<keyword evidence="5" id="KW-1185">Reference proteome</keyword>
<organism evidence="4 5">
    <name type="scientific">Cryphonectria parasitica (strain ATCC 38755 / EP155)</name>
    <dbReference type="NCBI Taxonomy" id="660469"/>
    <lineage>
        <taxon>Eukaryota</taxon>
        <taxon>Fungi</taxon>
        <taxon>Dikarya</taxon>
        <taxon>Ascomycota</taxon>
        <taxon>Pezizomycotina</taxon>
        <taxon>Sordariomycetes</taxon>
        <taxon>Sordariomycetidae</taxon>
        <taxon>Diaporthales</taxon>
        <taxon>Cryphonectriaceae</taxon>
        <taxon>Cryphonectria-Endothia species complex</taxon>
        <taxon>Cryphonectria</taxon>
    </lineage>
</organism>
<feature type="coiled-coil region" evidence="1">
    <location>
        <begin position="91"/>
        <end position="125"/>
    </location>
</feature>
<dbReference type="GO" id="GO:0003714">
    <property type="term" value="F:transcription corepressor activity"/>
    <property type="evidence" value="ECO:0007669"/>
    <property type="project" value="TreeGrafter"/>
</dbReference>
<feature type="compositionally biased region" description="Acidic residues" evidence="2">
    <location>
        <begin position="295"/>
        <end position="324"/>
    </location>
</feature>
<dbReference type="GO" id="GO:0000122">
    <property type="term" value="P:negative regulation of transcription by RNA polymerase II"/>
    <property type="evidence" value="ECO:0007669"/>
    <property type="project" value="TreeGrafter"/>
</dbReference>
<feature type="region of interest" description="Disordered" evidence="2">
    <location>
        <begin position="350"/>
        <end position="414"/>
    </location>
</feature>
<dbReference type="InterPro" id="IPR052255">
    <property type="entry name" value="RNA_pol_II_subunit5-mediator"/>
</dbReference>
<dbReference type="PANTHER" id="PTHR15111:SF0">
    <property type="entry name" value="UNCONVENTIONAL PREFOLDIN RPB5 INTERACTOR 1"/>
    <property type="match status" value="1"/>
</dbReference>
<accession>A0A9P5CKM4</accession>
<dbReference type="GeneID" id="63839419"/>
<dbReference type="InterPro" id="IPR024325">
    <property type="entry name" value="DUF3835"/>
</dbReference>